<keyword evidence="3" id="KW-1185">Reference proteome</keyword>
<dbReference type="AlphaFoldDB" id="A0A5N6NH32"/>
<sequence length="99" mass="10598">MASGSNNTTKTTVASASLDPGRKYGTSDSSNRDVSEALGAHEPFYETRSSMAGTGRGDDEAGPSRKDKGKCVLYDEDEIEEDIGLTDVEEDDRVPGYDD</sequence>
<comment type="caution">
    <text evidence="2">The sequence shown here is derived from an EMBL/GenBank/DDBJ whole genome shotgun (WGS) entry which is preliminary data.</text>
</comment>
<evidence type="ECO:0000256" key="1">
    <source>
        <dbReference type="SAM" id="MobiDB-lite"/>
    </source>
</evidence>
<dbReference type="EMBL" id="SZYD01000011">
    <property type="protein sequence ID" value="KAD4888406.1"/>
    <property type="molecule type" value="Genomic_DNA"/>
</dbReference>
<proteinExistence type="predicted"/>
<name>A0A5N6NH32_9ASTR</name>
<dbReference type="Proteomes" id="UP000326396">
    <property type="component" value="Linkage Group LG19"/>
</dbReference>
<feature type="compositionally biased region" description="Polar residues" evidence="1">
    <location>
        <begin position="1"/>
        <end position="15"/>
    </location>
</feature>
<gene>
    <name evidence="2" type="ORF">E3N88_20479</name>
</gene>
<protein>
    <submittedName>
        <fullName evidence="2">Uncharacterized protein</fullName>
    </submittedName>
</protein>
<evidence type="ECO:0000313" key="3">
    <source>
        <dbReference type="Proteomes" id="UP000326396"/>
    </source>
</evidence>
<feature type="region of interest" description="Disordered" evidence="1">
    <location>
        <begin position="1"/>
        <end position="99"/>
    </location>
</feature>
<evidence type="ECO:0000313" key="2">
    <source>
        <dbReference type="EMBL" id="KAD4888406.1"/>
    </source>
</evidence>
<feature type="compositionally biased region" description="Basic and acidic residues" evidence="1">
    <location>
        <begin position="56"/>
        <end position="70"/>
    </location>
</feature>
<reference evidence="2 3" key="1">
    <citation type="submission" date="2019-05" db="EMBL/GenBank/DDBJ databases">
        <title>Mikania micrantha, genome provides insights into the molecular mechanism of rapid growth.</title>
        <authorList>
            <person name="Liu B."/>
        </authorList>
    </citation>
    <scope>NUCLEOTIDE SEQUENCE [LARGE SCALE GENOMIC DNA]</scope>
    <source>
        <strain evidence="2">NLD-2019</strain>
        <tissue evidence="2">Leaf</tissue>
    </source>
</reference>
<feature type="compositionally biased region" description="Acidic residues" evidence="1">
    <location>
        <begin position="74"/>
        <end position="92"/>
    </location>
</feature>
<organism evidence="2 3">
    <name type="scientific">Mikania micrantha</name>
    <name type="common">bitter vine</name>
    <dbReference type="NCBI Taxonomy" id="192012"/>
    <lineage>
        <taxon>Eukaryota</taxon>
        <taxon>Viridiplantae</taxon>
        <taxon>Streptophyta</taxon>
        <taxon>Embryophyta</taxon>
        <taxon>Tracheophyta</taxon>
        <taxon>Spermatophyta</taxon>
        <taxon>Magnoliopsida</taxon>
        <taxon>eudicotyledons</taxon>
        <taxon>Gunneridae</taxon>
        <taxon>Pentapetalae</taxon>
        <taxon>asterids</taxon>
        <taxon>campanulids</taxon>
        <taxon>Asterales</taxon>
        <taxon>Asteraceae</taxon>
        <taxon>Asteroideae</taxon>
        <taxon>Heliantheae alliance</taxon>
        <taxon>Eupatorieae</taxon>
        <taxon>Mikania</taxon>
    </lineage>
</organism>
<accession>A0A5N6NH32</accession>